<evidence type="ECO:0000256" key="4">
    <source>
        <dbReference type="ARBA" id="ARBA00022536"/>
    </source>
</evidence>
<feature type="domain" description="EGF-like" evidence="12">
    <location>
        <begin position="1347"/>
        <end position="1387"/>
    </location>
</feature>
<dbReference type="InterPro" id="IPR036773">
    <property type="entry name" value="TB_dom_sf"/>
</dbReference>
<feature type="domain" description="EGF-like" evidence="12">
    <location>
        <begin position="175"/>
        <end position="207"/>
    </location>
</feature>
<dbReference type="PROSITE" id="PS51364">
    <property type="entry name" value="TB"/>
    <property type="match status" value="9"/>
</dbReference>
<comment type="subcellular location">
    <subcellularLocation>
        <location evidence="1">Secreted</location>
        <location evidence="1">Extracellular space</location>
        <location evidence="1">Extracellular matrix</location>
    </subcellularLocation>
</comment>
<feature type="domain" description="EGF-like" evidence="12">
    <location>
        <begin position="940"/>
        <end position="982"/>
    </location>
</feature>
<organism evidence="14">
    <name type="scientific">Rhipicephalus appendiculatus</name>
    <name type="common">Brown ear tick</name>
    <dbReference type="NCBI Taxonomy" id="34631"/>
    <lineage>
        <taxon>Eukaryota</taxon>
        <taxon>Metazoa</taxon>
        <taxon>Ecdysozoa</taxon>
        <taxon>Arthropoda</taxon>
        <taxon>Chelicerata</taxon>
        <taxon>Arachnida</taxon>
        <taxon>Acari</taxon>
        <taxon>Parasitiformes</taxon>
        <taxon>Ixodida</taxon>
        <taxon>Ixodoidea</taxon>
        <taxon>Ixodidae</taxon>
        <taxon>Rhipicephalinae</taxon>
        <taxon>Rhipicephalus</taxon>
        <taxon>Rhipicephalus</taxon>
    </lineage>
</organism>
<evidence type="ECO:0000259" key="12">
    <source>
        <dbReference type="PROSITE" id="PS50026"/>
    </source>
</evidence>
<dbReference type="InterPro" id="IPR000152">
    <property type="entry name" value="EGF-type_Asp/Asn_hydroxyl_site"/>
</dbReference>
<dbReference type="SUPFAM" id="SSF57581">
    <property type="entry name" value="TB module/8-cys domain"/>
    <property type="match status" value="9"/>
</dbReference>
<evidence type="ECO:0000256" key="1">
    <source>
        <dbReference type="ARBA" id="ARBA00004498"/>
    </source>
</evidence>
<dbReference type="Pfam" id="PF12662">
    <property type="entry name" value="cEGF"/>
    <property type="match status" value="4"/>
</dbReference>
<feature type="domain" description="EGF-like" evidence="12">
    <location>
        <begin position="1054"/>
        <end position="1095"/>
    </location>
</feature>
<dbReference type="CDD" id="cd00054">
    <property type="entry name" value="EGF_CA"/>
    <property type="match status" value="23"/>
</dbReference>
<feature type="domain" description="EGF-like" evidence="12">
    <location>
        <begin position="1429"/>
        <end position="1466"/>
    </location>
</feature>
<feature type="domain" description="EGF-like" evidence="12">
    <location>
        <begin position="1471"/>
        <end position="1512"/>
    </location>
</feature>
<dbReference type="FunFam" id="2.10.25.10:FF:000010">
    <property type="entry name" value="Pro-epidermal growth factor"/>
    <property type="match status" value="1"/>
</dbReference>
<feature type="region of interest" description="Disordered" evidence="11">
    <location>
        <begin position="150"/>
        <end position="169"/>
    </location>
</feature>
<feature type="domain" description="EGF-like" evidence="12">
    <location>
        <begin position="2157"/>
        <end position="2194"/>
    </location>
</feature>
<dbReference type="FunFam" id="2.10.25.10:FF:000038">
    <property type="entry name" value="Fibrillin 2"/>
    <property type="match status" value="2"/>
</dbReference>
<keyword evidence="5" id="KW-0732">Signal</keyword>
<feature type="domain" description="EGF-like" evidence="12">
    <location>
        <begin position="1834"/>
        <end position="1876"/>
    </location>
</feature>
<feature type="domain" description="TB" evidence="13">
    <location>
        <begin position="987"/>
        <end position="1038"/>
    </location>
</feature>
<dbReference type="InterPro" id="IPR018097">
    <property type="entry name" value="EGF_Ca-bd_CS"/>
</dbReference>
<feature type="domain" description="EGF-like" evidence="12">
    <location>
        <begin position="591"/>
        <end position="631"/>
    </location>
</feature>
<reference evidence="14" key="1">
    <citation type="journal article" date="2016" name="Ticks Tick Borne Dis.">
        <title>De novo assembly and annotation of the salivary gland transcriptome of Rhipicephalus appendiculatus male and female ticks during blood feeding.</title>
        <authorList>
            <person name="de Castro M.H."/>
            <person name="de Klerk D."/>
            <person name="Pienaar R."/>
            <person name="Latif A.A."/>
            <person name="Rees D.J."/>
            <person name="Mans B.J."/>
        </authorList>
    </citation>
    <scope>NUCLEOTIDE SEQUENCE</scope>
    <source>
        <tissue evidence="14">Salivary glands</tissue>
    </source>
</reference>
<protein>
    <submittedName>
        <fullName evidence="14">Nidogen</fullName>
    </submittedName>
</protein>
<dbReference type="Pfam" id="PF12947">
    <property type="entry name" value="EGF_3"/>
    <property type="match status" value="2"/>
</dbReference>
<dbReference type="InterPro" id="IPR009030">
    <property type="entry name" value="Growth_fac_rcpt_cys_sf"/>
</dbReference>
<dbReference type="Pfam" id="PF14670">
    <property type="entry name" value="FXa_inhibition"/>
    <property type="match status" value="1"/>
</dbReference>
<feature type="disulfide bond" evidence="10">
    <location>
        <begin position="2638"/>
        <end position="2648"/>
    </location>
</feature>
<dbReference type="GO" id="GO:0071944">
    <property type="term" value="C:cell periphery"/>
    <property type="evidence" value="ECO:0007669"/>
    <property type="project" value="UniProtKB-ARBA"/>
</dbReference>
<feature type="domain" description="EGF-like" evidence="12">
    <location>
        <begin position="1388"/>
        <end position="1428"/>
    </location>
</feature>
<feature type="compositionally biased region" description="Basic and acidic residues" evidence="11">
    <location>
        <begin position="2809"/>
        <end position="2820"/>
    </location>
</feature>
<dbReference type="PROSITE" id="PS01186">
    <property type="entry name" value="EGF_2"/>
    <property type="match status" value="34"/>
</dbReference>
<keyword evidence="2" id="KW-0964">Secreted</keyword>
<evidence type="ECO:0000256" key="2">
    <source>
        <dbReference type="ARBA" id="ARBA00022525"/>
    </source>
</evidence>
<dbReference type="SMART" id="SM00179">
    <property type="entry name" value="EGF_CA"/>
    <property type="match status" value="45"/>
</dbReference>
<feature type="domain" description="EGF-like" evidence="12">
    <location>
        <begin position="1877"/>
        <end position="1918"/>
    </location>
</feature>
<dbReference type="PIRSF" id="PIRSF036312">
    <property type="entry name" value="Fibrillin"/>
    <property type="match status" value="1"/>
</dbReference>
<dbReference type="Pfam" id="PF12661">
    <property type="entry name" value="hEGF"/>
    <property type="match status" value="1"/>
</dbReference>
<dbReference type="FunFam" id="2.10.25.10:FF:000096">
    <property type="entry name" value="Putative fibrillin 2"/>
    <property type="match status" value="1"/>
</dbReference>
<feature type="domain" description="EGF-like" evidence="12">
    <location>
        <begin position="2551"/>
        <end position="2593"/>
    </location>
</feature>
<feature type="domain" description="EGF-like" evidence="12">
    <location>
        <begin position="1919"/>
        <end position="1959"/>
    </location>
</feature>
<feature type="domain" description="EGF-like" evidence="12">
    <location>
        <begin position="548"/>
        <end position="590"/>
    </location>
</feature>
<evidence type="ECO:0000256" key="10">
    <source>
        <dbReference type="PROSITE-ProRule" id="PRU00076"/>
    </source>
</evidence>
<feature type="domain" description="EGF-like" evidence="12">
    <location>
        <begin position="1305"/>
        <end position="1346"/>
    </location>
</feature>
<dbReference type="EMBL" id="GEDV01006148">
    <property type="protein sequence ID" value="JAP82409.1"/>
    <property type="molecule type" value="Transcribed_RNA"/>
</dbReference>
<keyword evidence="4 10" id="KW-0245">EGF-like domain</keyword>
<keyword evidence="6" id="KW-0677">Repeat</keyword>
<evidence type="ECO:0000256" key="6">
    <source>
        <dbReference type="ARBA" id="ARBA00022737"/>
    </source>
</evidence>
<dbReference type="FunFam" id="2.10.25.10:FF:000014">
    <property type="entry name" value="Latent-transforming growth factor beta-binding protein 3"/>
    <property type="match status" value="3"/>
</dbReference>
<feature type="domain" description="EGF-like" evidence="12">
    <location>
        <begin position="507"/>
        <end position="543"/>
    </location>
</feature>
<dbReference type="PROSITE" id="PS01187">
    <property type="entry name" value="EGF_CA"/>
    <property type="match status" value="18"/>
</dbReference>
<dbReference type="InterPro" id="IPR026823">
    <property type="entry name" value="cEGF"/>
</dbReference>
<dbReference type="PROSITE" id="PS00010">
    <property type="entry name" value="ASX_HYDROXYL"/>
    <property type="match status" value="40"/>
</dbReference>
<feature type="domain" description="EGF-like" evidence="12">
    <location>
        <begin position="632"/>
        <end position="673"/>
    </location>
</feature>
<dbReference type="FunFam" id="2.10.25.10:FF:000071">
    <property type="entry name" value="Fibrillin 2"/>
    <property type="match status" value="1"/>
</dbReference>
<feature type="domain" description="EGF-like" evidence="12">
    <location>
        <begin position="1513"/>
        <end position="1553"/>
    </location>
</feature>
<feature type="domain" description="TB" evidence="13">
    <location>
        <begin position="678"/>
        <end position="734"/>
    </location>
</feature>
<accession>A0A131YT62</accession>
<feature type="domain" description="EGF-like" evidence="12">
    <location>
        <begin position="1960"/>
        <end position="2001"/>
    </location>
</feature>
<evidence type="ECO:0000256" key="8">
    <source>
        <dbReference type="ARBA" id="ARBA00023157"/>
    </source>
</evidence>
<evidence type="ECO:0000256" key="3">
    <source>
        <dbReference type="ARBA" id="ARBA00022530"/>
    </source>
</evidence>
<dbReference type="Gene3D" id="2.10.25.10">
    <property type="entry name" value="Laminin"/>
    <property type="match status" value="46"/>
</dbReference>
<feature type="domain" description="EGF-like" evidence="12">
    <location>
        <begin position="1138"/>
        <end position="1179"/>
    </location>
</feature>
<feature type="domain" description="EGF-like" evidence="12">
    <location>
        <begin position="2240"/>
        <end position="2280"/>
    </location>
</feature>
<feature type="domain" description="EGF-like" evidence="12">
    <location>
        <begin position="1794"/>
        <end position="1833"/>
    </location>
</feature>
<feature type="disulfide bond" evidence="10">
    <location>
        <begin position="179"/>
        <end position="189"/>
    </location>
</feature>
<feature type="domain" description="EGF-like" evidence="12">
    <location>
        <begin position="274"/>
        <end position="315"/>
    </location>
</feature>
<keyword evidence="8 10" id="KW-1015">Disulfide bond</keyword>
<feature type="domain" description="TB" evidence="13">
    <location>
        <begin position="1558"/>
        <end position="1614"/>
    </location>
</feature>
<feature type="domain" description="TB" evidence="13">
    <location>
        <begin position="877"/>
        <end position="917"/>
    </location>
</feature>
<feature type="domain" description="EGF-like" evidence="12">
    <location>
        <begin position="2471"/>
        <end position="2511"/>
    </location>
</feature>
<feature type="domain" description="EGF-like" evidence="12">
    <location>
        <begin position="1222"/>
        <end position="1262"/>
    </location>
</feature>
<feature type="domain" description="EGF-like" evidence="12">
    <location>
        <begin position="2042"/>
        <end position="2083"/>
    </location>
</feature>
<feature type="domain" description="EGF-like" evidence="12">
    <location>
        <begin position="1096"/>
        <end position="1137"/>
    </location>
</feature>
<dbReference type="InterPro" id="IPR024731">
    <property type="entry name" value="NELL2-like_EGF"/>
</dbReference>
<feature type="domain" description="TB" evidence="13">
    <location>
        <begin position="362"/>
        <end position="417"/>
    </location>
</feature>
<feature type="disulfide bond" evidence="10">
    <location>
        <begin position="2006"/>
        <end position="2016"/>
    </location>
</feature>
<dbReference type="FunFam" id="2.10.25.10:FF:000133">
    <property type="entry name" value="Fibrillin 3"/>
    <property type="match status" value="1"/>
</dbReference>
<dbReference type="FunFam" id="2.10.25.10:FF:000003">
    <property type="entry name" value="fibrillin-1 isoform X1"/>
    <property type="match status" value="21"/>
</dbReference>
<dbReference type="InterPro" id="IPR017878">
    <property type="entry name" value="TB_dom"/>
</dbReference>
<dbReference type="FunFam" id="2.10.25.10:FF:000002">
    <property type="entry name" value="Latent-transforming growth factor beta-binding protein 3"/>
    <property type="match status" value="2"/>
</dbReference>
<dbReference type="FunFam" id="2.10.25.10:FF:000005">
    <property type="entry name" value="Fibrillin 2"/>
    <property type="match status" value="2"/>
</dbReference>
<feature type="domain" description="EGF-like" evidence="12">
    <location>
        <begin position="2002"/>
        <end position="2041"/>
    </location>
</feature>
<feature type="domain" description="EGF-like" evidence="12">
    <location>
        <begin position="424"/>
        <end position="465"/>
    </location>
</feature>
<dbReference type="PROSITE" id="PS50026">
    <property type="entry name" value="EGF_3"/>
    <property type="match status" value="42"/>
</dbReference>
<dbReference type="GO" id="GO:0005509">
    <property type="term" value="F:calcium ion binding"/>
    <property type="evidence" value="ECO:0007669"/>
    <property type="project" value="InterPro"/>
</dbReference>
<feature type="disulfide bond" evidence="10">
    <location>
        <begin position="197"/>
        <end position="206"/>
    </location>
</feature>
<dbReference type="PROSITE" id="PS00022">
    <property type="entry name" value="EGF_1"/>
    <property type="match status" value="1"/>
</dbReference>
<feature type="domain" description="EGF-like" evidence="12">
    <location>
        <begin position="2199"/>
        <end position="2239"/>
    </location>
</feature>
<dbReference type="InterPro" id="IPR001881">
    <property type="entry name" value="EGF-like_Ca-bd_dom"/>
</dbReference>
<name>A0A131YT62_RHIAP</name>
<evidence type="ECO:0000256" key="9">
    <source>
        <dbReference type="ARBA" id="ARBA00023180"/>
    </source>
</evidence>
<feature type="domain" description="EGF-like" evidence="12">
    <location>
        <begin position="1263"/>
        <end position="1304"/>
    </location>
</feature>
<sequence>MICSRAAMVRRGTETSRRQHVVRVARRPGSSLHSLSLLAWSCWCLLVCAAPYGSEAVREQQASSTVELEAASDSGPSQRMSRVNVNVCRYGPAPICCDGWSKQWSHGRYGPCIVPVCRRSCGQGRCIRPNVCRCTNGVVASSCTSPLSPLTSPTTSTNGSSTAVTSPTWPPDHGGGGLCREPCLNGGRCIGKDRCSCVYGYTGRRCERDYRTGPCFRNMHHSSCSDQLPGVVCTRQLCCATIGVAWGHPCESCPRHLECDRGYITNIRLRGCHDVNECEAIPGICDGGNCINTPGSFICECNEGYSKNPRTGKCEDVNECAHDFEICNGGHCVNTDGSYYCICSTDTVPSHDKKACLNTTRDHCYTEYGGPGLCRSPLAVTLTKYECCCKDLSSMRGWGTPCLMCPRNGTAQYKHLCRSPDKMPSNECDLRPGLCENGRCVNTNTGYRCECDDGFKPTLDDKSCKDIDECKDHNYCSLGKCINTEGSFRCLCPRGFDTTPDGKQCSDRNECKESGMCGNGDCVNMAGSYKCVCHPGFTLSPSGHACIDINECAENSQICLRGGVCENTPGSYRCTCRNGYVWSQDGQFCVDINECEQTDMCRNGICVNTPGGVKCRCNAGFRESFDQHHCIDIDECRELDYVCGNGRCENTVGSFRCICDSGYSLGPGGRSCVDSRRDYCYSWYRNGECGQPSAMPVKKSACCCGAHPQQGLCAWGGQCTPCPQPGTPEHSRLCPNGTGSGGDGEDINECWVYPDICPNGACENLKGSYRCICNPGYQVDSTGKICEDIDECKVNLMLCENGLCRNTPGSYQCTCPTGYRHNTHTRVCEDVDECLSSGKDVCVRGTCVNTPGSYRCECPPGTTLDASRHVCIDNRRGQCWLEVRDGQCENDVKRTTMLRSECCNSIGQAWGSPCQLCTTETGLHKCPRGQASVDGITCTDINECELYPGICRGGGLCVNTPGSYQCNCPPGLTLDSAGTRCVDLREEVCYASFKDGRCSIGMYGLFSKAFCCCTLGKAWGHACEACPRPGTEAHRELCPKGSGYTTTVIGTYTEVNECLLFPGLCQNGRCQNTIGSFNCDCGEGFVIDQDGINCTDIDECSITHGICPNGTCKNTPGSFLCECNDGFEGFMNMQDCRDVDECSRNRGLCRGGTCVNTPGSFHCVCPPGHELTPNGKACKDIDECSRTSGICSNGVCENMMGAYQCVCNQGYKQTTLQSSCEDIDECAINRGNCKSHCTNTPGSYFCSCHPGYELSPDGITCVDVDECARGLDSCSGGRCRNTQGGYSCTCTDGLLPAPDGKGCVDYDECERNRNLCQYGRCENTVGSYSCRCQTGYSVKEGHTHCTDDNECTNGENDCSEFADCINTDGSFQCMCREGFQGDGVTCTDVNECIRENGGCDTDATCINTDGSFKCVCDSGFTGNGFQCQDIDECSSISSLCDNGQCINHPGSYRCECAMGFAPQDNERACVDIDECTAFDNICVFGECENVFGMFRCICHPGYQLDSTGGNCTDTDECSSPDACLHGHCINTPGSYICQCPPNHSLTPTRTGCVDIREELCYRDVRGNFHGRGICRTPMAKPMTRATCCCTVGAAWGDACEICPPENSTAYKELCPGGSGYRPNKTSGTLEDVEECDELVDVCHDGRCSNTFGSFHCVCPEGYTLDDTHQNCVDVDECKVYPDACGPGTCHNSDGSYVCYCPPGYVVVPGGKSCVDIRKGQCFNHYHQVDLQHPPVCSHPMMTNQTKMTCCCSVGKAWGPRCLPCPQPHTEQYMKLCHVATTGTMMNPITLQVDDVDECQGMVCQNGDCTNTVGSFVCRCHDGYRYNEHLHTCEDENECQTQPGLCTGTSACVNKEGSYECRCPDGYKLSANRRDCEDVDECFEKPGICQNGVCVNLDGSFRCTCDPGYYATPSGDTCIDYDECTRGPGICADGICKNVPGSYHCVCNPGFQLSPNNDCTDVDECRTQYRICHNGRCRNTIGSFECECQKGYELSEDGRRCVDIDECDRDMCQEGTCRNSEGSFECACPKGFELSPSGRHCVDVDECLSIPQLCLGGVCANTRGSFTCTCPPGFRLSTDGRSCIDLRQQHCYLRYHGQRCSEPRPGNMTHQECCCMDGSAAWGDDLHCTRCPTPSESSFRALCPLGPGFVQVDGTTLDIDECVKIPDICSSGKCINTDGSYRCDCERGFKLDSSGRSCVDVDECSEQPGVCGHGGCTNTIGGFDCSCQEGYAPGLNQVCEDVNECHLGMDDCAFRCVNTPGSFRCTCPYGFELAPDGKHCRDLDECAAGTHGCPFACKNLVGRFECICPDGMRPSDNGVDCEDIDECREEPDVCQNGNCVNTRGGYRCHCHGGFQSSRDGKQCHDTRLEMCYRSFSSCPTNGAGEMSRDQCCCSVGVAWGPRCEACPFRNSREYRQLCPFDPGFDDDGKDINECNLMPDLCKNGICINTQGSYRCRCNLGYKPDTFGIQCVDINECEQSFPPCKSKCVNTDGSYICGCEPGYTLAEDKRSCKDIDECATDRHNCQHSCINTPGSFSCGCKSGYKSHENQCLDVNECQEQPHLCAPSGTCTNMLGTYRCNCLRGFITDASGKSCKDTNECANTAKCPHGCENYEGSYRCTCPKGFKQDHYWNQCVDENECLNRPCGSVSCVNTVGSFSCSCPPGYRYDEIMVNCIGGEGCENSPCLYECTPTGSSGFLCGCPEGFQRIGQGHCLSARDSRGQSVPNALGGLGSSIPVYPLVDAEGEASSDDKIISTEGCYSCNLNSGSQPTAQHRRARDVASDGGPVAAANATRARVTRRFRRATHRKRTATTEEASKTHKSPEHKRRHDHSDWNLVKVTIPVNEAQQGQHVLEIRPAYKHLRDDSNYHVLHGVDRDRFQVVSSDGGVTLQLAETIEQPGVYKVNIGSRTPTEEESQHHNRAFRLRVHLAIVE</sequence>
<feature type="domain" description="EGF-like" evidence="12">
    <location>
        <begin position="746"/>
        <end position="787"/>
    </location>
</feature>
<dbReference type="FunFam" id="2.10.25.10:FF:000023">
    <property type="entry name" value="Fibrillin 2"/>
    <property type="match status" value="1"/>
</dbReference>
<evidence type="ECO:0000313" key="14">
    <source>
        <dbReference type="EMBL" id="JAP82409.1"/>
    </source>
</evidence>
<evidence type="ECO:0000259" key="13">
    <source>
        <dbReference type="PROSITE" id="PS51364"/>
    </source>
</evidence>
<feature type="domain" description="TB" evidence="13">
    <location>
        <begin position="1719"/>
        <end position="1776"/>
    </location>
</feature>
<comment type="caution">
    <text evidence="10">Lacks conserved residue(s) required for the propagation of feature annotation.</text>
</comment>
<evidence type="ECO:0000256" key="11">
    <source>
        <dbReference type="SAM" id="MobiDB-lite"/>
    </source>
</evidence>
<proteinExistence type="predicted"/>
<feature type="domain" description="EGF-like" evidence="12">
    <location>
        <begin position="2429"/>
        <end position="2466"/>
    </location>
</feature>
<keyword evidence="3" id="KW-0272">Extracellular matrix</keyword>
<feature type="domain" description="TB" evidence="13">
    <location>
        <begin position="213"/>
        <end position="254"/>
    </location>
</feature>
<dbReference type="InterPro" id="IPR000742">
    <property type="entry name" value="EGF"/>
</dbReference>
<dbReference type="FunFam" id="2.10.25.10:FF:000653">
    <property type="entry name" value="Putative Fibrillin-1"/>
    <property type="match status" value="1"/>
</dbReference>
<feature type="domain" description="EGF-like" evidence="12">
    <location>
        <begin position="2512"/>
        <end position="2550"/>
    </location>
</feature>
<feature type="domain" description="EGF-like" evidence="12">
    <location>
        <begin position="1180"/>
        <end position="1221"/>
    </location>
</feature>
<feature type="domain" description="EGF-like" evidence="12">
    <location>
        <begin position="1631"/>
        <end position="1668"/>
    </location>
</feature>
<feature type="region of interest" description="Disordered" evidence="11">
    <location>
        <begin position="2767"/>
        <end position="2829"/>
    </location>
</feature>
<dbReference type="PANTHER" id="PTHR47333">
    <property type="entry name" value="VON WILLEBRAND FACTOR C AND EGF DOMAIN-CONTAINING PROTEIN"/>
    <property type="match status" value="1"/>
</dbReference>
<feature type="domain" description="EGF-like" evidence="12">
    <location>
        <begin position="830"/>
        <end position="868"/>
    </location>
</feature>
<feature type="domain" description="EGF-like" evidence="12">
    <location>
        <begin position="788"/>
        <end position="829"/>
    </location>
</feature>
<dbReference type="SUPFAM" id="SSF57196">
    <property type="entry name" value="EGF/Laminin"/>
    <property type="match status" value="10"/>
</dbReference>
<dbReference type="Gene3D" id="3.90.290.10">
    <property type="entry name" value="TGF-beta binding (TB) domain"/>
    <property type="match status" value="9"/>
</dbReference>
<dbReference type="PANTHER" id="PTHR47333:SF5">
    <property type="entry name" value="FIBRILLIN-3"/>
    <property type="match status" value="1"/>
</dbReference>
<feature type="domain" description="TB" evidence="13">
    <location>
        <begin position="2368"/>
        <end position="2417"/>
    </location>
</feature>
<feature type="domain" description="EGF-like" evidence="12">
    <location>
        <begin position="2634"/>
        <end position="2673"/>
    </location>
</feature>
<dbReference type="InterPro" id="IPR052080">
    <property type="entry name" value="vWF_C/EGF_Fibrillin"/>
</dbReference>
<dbReference type="InterPro" id="IPR013032">
    <property type="entry name" value="EGF-like_CS"/>
</dbReference>
<dbReference type="InterPro" id="IPR049883">
    <property type="entry name" value="NOTCH1_EGF-like"/>
</dbReference>
<keyword evidence="7" id="KW-0106">Calcium</keyword>
<feature type="domain" description="EGF-like" evidence="12">
    <location>
        <begin position="1673"/>
        <end position="1714"/>
    </location>
</feature>
<feature type="domain" description="EGF-like" evidence="12">
    <location>
        <begin position="2322"/>
        <end position="2363"/>
    </location>
</feature>
<dbReference type="SUPFAM" id="SSF57184">
    <property type="entry name" value="Growth factor receptor domain"/>
    <property type="match status" value="12"/>
</dbReference>
<evidence type="ECO:0000256" key="5">
    <source>
        <dbReference type="ARBA" id="ARBA00022729"/>
    </source>
</evidence>
<feature type="compositionally biased region" description="Low complexity" evidence="11">
    <location>
        <begin position="150"/>
        <end position="162"/>
    </location>
</feature>
<dbReference type="Pfam" id="PF00683">
    <property type="entry name" value="TB"/>
    <property type="match status" value="9"/>
</dbReference>
<dbReference type="SMART" id="SM00181">
    <property type="entry name" value="EGF"/>
    <property type="match status" value="47"/>
</dbReference>
<feature type="compositionally biased region" description="Basic residues" evidence="11">
    <location>
        <begin position="2794"/>
        <end position="2808"/>
    </location>
</feature>
<evidence type="ECO:0000256" key="7">
    <source>
        <dbReference type="ARBA" id="ARBA00022837"/>
    </source>
</evidence>
<dbReference type="Pfam" id="PF07645">
    <property type="entry name" value="EGF_CA"/>
    <property type="match status" value="34"/>
</dbReference>
<feature type="domain" description="TB" evidence="13">
    <location>
        <begin position="2088"/>
        <end position="2142"/>
    </location>
</feature>
<feature type="disulfide bond" evidence="10">
    <location>
        <begin position="1798"/>
        <end position="1808"/>
    </location>
</feature>
<feature type="domain" description="EGF-like" evidence="12">
    <location>
        <begin position="466"/>
        <end position="506"/>
    </location>
</feature>
<keyword evidence="9" id="KW-0325">Glycoprotein</keyword>